<accession>A0AAV8Y9Y5</accession>
<comment type="caution">
    <text evidence="3">The sequence shown here is derived from an EMBL/GenBank/DDBJ whole genome shotgun (WGS) entry which is preliminary data.</text>
</comment>
<proteinExistence type="predicted"/>
<reference evidence="3" key="1">
    <citation type="journal article" date="2023" name="Insect Mol. Biol.">
        <title>Genome sequencing provides insights into the evolution of gene families encoding plant cell wall-degrading enzymes in longhorned beetles.</title>
        <authorList>
            <person name="Shin N.R."/>
            <person name="Okamura Y."/>
            <person name="Kirsch R."/>
            <person name="Pauchet Y."/>
        </authorList>
    </citation>
    <scope>NUCLEOTIDE SEQUENCE</scope>
    <source>
        <strain evidence="3">RBIC_L_NR</strain>
    </source>
</reference>
<dbReference type="PANTHER" id="PTHR10380">
    <property type="entry name" value="CUTICLE PROTEIN"/>
    <property type="match status" value="1"/>
</dbReference>
<evidence type="ECO:0000313" key="3">
    <source>
        <dbReference type="EMBL" id="KAJ8947816.1"/>
    </source>
</evidence>
<organism evidence="3 4">
    <name type="scientific">Rhamnusium bicolor</name>
    <dbReference type="NCBI Taxonomy" id="1586634"/>
    <lineage>
        <taxon>Eukaryota</taxon>
        <taxon>Metazoa</taxon>
        <taxon>Ecdysozoa</taxon>
        <taxon>Arthropoda</taxon>
        <taxon>Hexapoda</taxon>
        <taxon>Insecta</taxon>
        <taxon>Pterygota</taxon>
        <taxon>Neoptera</taxon>
        <taxon>Endopterygota</taxon>
        <taxon>Coleoptera</taxon>
        <taxon>Polyphaga</taxon>
        <taxon>Cucujiformia</taxon>
        <taxon>Chrysomeloidea</taxon>
        <taxon>Cerambycidae</taxon>
        <taxon>Lepturinae</taxon>
        <taxon>Rhagiini</taxon>
        <taxon>Rhamnusium</taxon>
    </lineage>
</organism>
<gene>
    <name evidence="3" type="ORF">NQ314_008539</name>
</gene>
<dbReference type="Proteomes" id="UP001162156">
    <property type="component" value="Unassembled WGS sequence"/>
</dbReference>
<name>A0AAV8Y9Y5_9CUCU</name>
<dbReference type="InterPro" id="IPR000618">
    <property type="entry name" value="Insect_cuticle"/>
</dbReference>
<dbReference type="PANTHER" id="PTHR10380:SF173">
    <property type="entry name" value="CUTICULAR PROTEIN 47EF, ISOFORM C-RELATED"/>
    <property type="match status" value="1"/>
</dbReference>
<evidence type="ECO:0000256" key="2">
    <source>
        <dbReference type="PROSITE-ProRule" id="PRU00497"/>
    </source>
</evidence>
<keyword evidence="4" id="KW-1185">Reference proteome</keyword>
<evidence type="ECO:0000256" key="1">
    <source>
        <dbReference type="ARBA" id="ARBA00022460"/>
    </source>
</evidence>
<dbReference type="InterPro" id="IPR031311">
    <property type="entry name" value="CHIT_BIND_RR_consensus"/>
</dbReference>
<evidence type="ECO:0000313" key="4">
    <source>
        <dbReference type="Proteomes" id="UP001162156"/>
    </source>
</evidence>
<dbReference type="InterPro" id="IPR050468">
    <property type="entry name" value="Cuticle_Struct_Prot"/>
</dbReference>
<dbReference type="PROSITE" id="PS00233">
    <property type="entry name" value="CHIT_BIND_RR_1"/>
    <property type="match status" value="1"/>
</dbReference>
<dbReference type="EMBL" id="JANEYF010002339">
    <property type="protein sequence ID" value="KAJ8947816.1"/>
    <property type="molecule type" value="Genomic_DNA"/>
</dbReference>
<dbReference type="GO" id="GO:0062129">
    <property type="term" value="C:chitin-based extracellular matrix"/>
    <property type="evidence" value="ECO:0007669"/>
    <property type="project" value="TreeGrafter"/>
</dbReference>
<sequence length="83" mass="8678">MVFETENGISVQQQGAPVLTEDSGTIASGSFQFSSPEGVPVAISYVADENGFQPSGDVLPTPPPIPSNILRSLEYNAAHASEE</sequence>
<dbReference type="Pfam" id="PF00379">
    <property type="entry name" value="Chitin_bind_4"/>
    <property type="match status" value="1"/>
</dbReference>
<protein>
    <submittedName>
        <fullName evidence="3">Uncharacterized protein</fullName>
    </submittedName>
</protein>
<dbReference type="GO" id="GO:0008010">
    <property type="term" value="F:structural constituent of chitin-based larval cuticle"/>
    <property type="evidence" value="ECO:0007669"/>
    <property type="project" value="TreeGrafter"/>
</dbReference>
<dbReference type="AlphaFoldDB" id="A0AAV8Y9Y5"/>
<dbReference type="PROSITE" id="PS51155">
    <property type="entry name" value="CHIT_BIND_RR_2"/>
    <property type="match status" value="1"/>
</dbReference>
<keyword evidence="1 2" id="KW-0193">Cuticle</keyword>